<protein>
    <submittedName>
        <fullName evidence="5">Glycosyltransferase family 2 protein</fullName>
    </submittedName>
</protein>
<dbReference type="CDD" id="cd04179">
    <property type="entry name" value="DPM_DPG-synthase_like"/>
    <property type="match status" value="1"/>
</dbReference>
<dbReference type="InterPro" id="IPR058718">
    <property type="entry name" value="Agl6_TM_C"/>
</dbReference>
<dbReference type="PANTHER" id="PTHR48090:SF7">
    <property type="entry name" value="RFBJ PROTEIN"/>
    <property type="match status" value="1"/>
</dbReference>
<keyword evidence="6" id="KW-1185">Reference proteome</keyword>
<dbReference type="InterPro" id="IPR050256">
    <property type="entry name" value="Glycosyltransferase_2"/>
</dbReference>
<dbReference type="Pfam" id="PF00535">
    <property type="entry name" value="Glycos_transf_2"/>
    <property type="match status" value="1"/>
</dbReference>
<feature type="transmembrane region" description="Helical" evidence="1">
    <location>
        <begin position="362"/>
        <end position="384"/>
    </location>
</feature>
<evidence type="ECO:0000313" key="6">
    <source>
        <dbReference type="Proteomes" id="UP001229955"/>
    </source>
</evidence>
<evidence type="ECO:0000313" key="5">
    <source>
        <dbReference type="EMBL" id="WKW16367.1"/>
    </source>
</evidence>
<feature type="domain" description="Glycosyltransferase 2-like" evidence="2">
    <location>
        <begin position="10"/>
        <end position="131"/>
    </location>
</feature>
<dbReference type="RefSeq" id="WP_367886315.1">
    <property type="nucleotide sequence ID" value="NZ_CP130612.1"/>
</dbReference>
<dbReference type="SUPFAM" id="SSF53448">
    <property type="entry name" value="Nucleotide-diphospho-sugar transferases"/>
    <property type="match status" value="1"/>
</dbReference>
<evidence type="ECO:0000256" key="1">
    <source>
        <dbReference type="SAM" id="Phobius"/>
    </source>
</evidence>
<evidence type="ECO:0000259" key="2">
    <source>
        <dbReference type="Pfam" id="PF00535"/>
    </source>
</evidence>
<feature type="transmembrane region" description="Helical" evidence="1">
    <location>
        <begin position="274"/>
        <end position="298"/>
    </location>
</feature>
<dbReference type="EMBL" id="CP130613">
    <property type="protein sequence ID" value="WKW16367.1"/>
    <property type="molecule type" value="Genomic_DNA"/>
</dbReference>
<organism evidence="5 6">
    <name type="scientific">Pseudogemmatithrix spongiicola</name>
    <dbReference type="NCBI Taxonomy" id="3062599"/>
    <lineage>
        <taxon>Bacteria</taxon>
        <taxon>Pseudomonadati</taxon>
        <taxon>Gemmatimonadota</taxon>
        <taxon>Gemmatimonadia</taxon>
        <taxon>Gemmatimonadales</taxon>
        <taxon>Gemmatimonadaceae</taxon>
        <taxon>Pseudogemmatithrix</taxon>
    </lineage>
</organism>
<evidence type="ECO:0000259" key="3">
    <source>
        <dbReference type="Pfam" id="PF26629"/>
    </source>
</evidence>
<name>A0AA49K2T7_9BACT</name>
<dbReference type="InterPro" id="IPR029044">
    <property type="entry name" value="Nucleotide-diphossugar_trans"/>
</dbReference>
<feature type="transmembrane region" description="Helical" evidence="1">
    <location>
        <begin position="238"/>
        <end position="262"/>
    </location>
</feature>
<keyword evidence="1" id="KW-0472">Membrane</keyword>
<dbReference type="Proteomes" id="UP001229955">
    <property type="component" value="Chromosome"/>
</dbReference>
<dbReference type="InterPro" id="IPR001173">
    <property type="entry name" value="Glyco_trans_2-like"/>
</dbReference>
<feature type="domain" description="Low-salt glycan biosynthesis hexosyltransferase Agl6 C-terminal transmembrane region" evidence="3">
    <location>
        <begin position="292"/>
        <end position="385"/>
    </location>
</feature>
<gene>
    <name evidence="4" type="ORF">Strain138_002781</name>
    <name evidence="5" type="ORF">Strain318_002781</name>
</gene>
<dbReference type="Gene3D" id="3.90.550.10">
    <property type="entry name" value="Spore Coat Polysaccharide Biosynthesis Protein SpsA, Chain A"/>
    <property type="match status" value="1"/>
</dbReference>
<dbReference type="Pfam" id="PF26629">
    <property type="entry name" value="GT2_TM_C"/>
    <property type="match status" value="1"/>
</dbReference>
<dbReference type="PANTHER" id="PTHR48090">
    <property type="entry name" value="UNDECAPRENYL-PHOSPHATE 4-DEOXY-4-FORMAMIDO-L-ARABINOSE TRANSFERASE-RELATED"/>
    <property type="match status" value="1"/>
</dbReference>
<keyword evidence="1" id="KW-1133">Transmembrane helix</keyword>
<evidence type="ECO:0000313" key="4">
    <source>
        <dbReference type="EMBL" id="WKW13460.1"/>
    </source>
</evidence>
<reference evidence="5" key="1">
    <citation type="submission" date="2023-07" db="EMBL/GenBank/DDBJ databases">
        <authorList>
            <person name="Haufschild T."/>
            <person name="Kallscheuer N."/>
            <person name="Hammer J."/>
            <person name="Kohn T."/>
            <person name="Kabuu M."/>
            <person name="Jogler M."/>
            <person name="Wohfarth N."/>
            <person name="Heuer A."/>
            <person name="Rohde M."/>
            <person name="van Teeseling M.C.F."/>
            <person name="Jogler C."/>
        </authorList>
    </citation>
    <scope>NUCLEOTIDE SEQUENCE</scope>
    <source>
        <strain evidence="4">Strain 138</strain>
        <strain evidence="5">Strain 318</strain>
    </source>
</reference>
<dbReference type="EMBL" id="CP130612">
    <property type="protein sequence ID" value="WKW13460.1"/>
    <property type="molecule type" value="Genomic_DNA"/>
</dbReference>
<proteinExistence type="predicted"/>
<accession>A0AA49JX21</accession>
<keyword evidence="1" id="KW-0812">Transmembrane</keyword>
<accession>A0AA49K2T7</accession>
<feature type="transmembrane region" description="Helical" evidence="1">
    <location>
        <begin position="319"/>
        <end position="342"/>
    </location>
</feature>
<dbReference type="AlphaFoldDB" id="A0AA49K2T7"/>
<dbReference type="KEGG" id="pspc:Strain318_002781"/>
<sequence>MLSNGPIEVSVVLPCLNEAETVVTCVQKAREGLASAGVVGEVIVADNGSTDGSQELARAAGARVVAAPERGYGAALLAGIAAAEGRYVIMGDADDSYDFREIGKFVAKLREGYDLVQGCRLPSGGGTIVPGAMPFLHRWWGNPMFTWMARRWFRAPVDDVNCGLRGFSRAFQARLRQRCTGMEFANEMVIKMALAGARITNVPITLHVDGRTKHPPHLRTWRDGWRTLRFYLLLSPRWLFLVPGVALMLAGALAFIAGFFNLSLGPARFAESTMLFGSLFVSTGFLLVQFAVFTKVFAINEDLLPADQRLLRTFRALSLESGMLGGAVVAAVGFAILGSAVLDWRAAAWGPMDLSRMLRTVIPGALLALLGVQAVFGSFFLGILGMQKRVASSQAIVSPEGLGRADG</sequence>